<dbReference type="Gene3D" id="3.90.78.10">
    <property type="entry name" value="UDP-N-acetylenolpyruvoylglucosamine reductase, C-terminal domain"/>
    <property type="match status" value="1"/>
</dbReference>
<comment type="subcellular location">
    <subcellularLocation>
        <location evidence="3 17">Cytoplasm</location>
    </subcellularLocation>
</comment>
<evidence type="ECO:0000256" key="6">
    <source>
        <dbReference type="ARBA" id="ARBA00022490"/>
    </source>
</evidence>
<dbReference type="InterPro" id="IPR036318">
    <property type="entry name" value="FAD-bd_PCMH-like_sf"/>
</dbReference>
<dbReference type="PANTHER" id="PTHR21071:SF4">
    <property type="entry name" value="UDP-N-ACETYLENOLPYRUVOYLGLUCOSAMINE REDUCTASE"/>
    <property type="match status" value="1"/>
</dbReference>
<evidence type="ECO:0000259" key="19">
    <source>
        <dbReference type="PROSITE" id="PS51387"/>
    </source>
</evidence>
<dbReference type="RefSeq" id="WP_205383839.1">
    <property type="nucleotide sequence ID" value="NZ_JAFFZS010000011.1"/>
</dbReference>
<feature type="region of interest" description="Disordered" evidence="18">
    <location>
        <begin position="355"/>
        <end position="374"/>
    </location>
</feature>
<dbReference type="InterPro" id="IPR011601">
    <property type="entry name" value="MurB_C"/>
</dbReference>
<keyword evidence="10 17" id="KW-0521">NADP</keyword>
<keyword evidence="21" id="KW-1185">Reference proteome</keyword>
<dbReference type="Proteomes" id="UP000788262">
    <property type="component" value="Unassembled WGS sequence"/>
</dbReference>
<gene>
    <name evidence="17" type="primary">murB</name>
    <name evidence="20" type="ORF">JS756_16315</name>
</gene>
<evidence type="ECO:0000256" key="12">
    <source>
        <dbReference type="ARBA" id="ARBA00022984"/>
    </source>
</evidence>
<feature type="active site" evidence="17">
    <location>
        <position position="335"/>
    </location>
</feature>
<evidence type="ECO:0000256" key="3">
    <source>
        <dbReference type="ARBA" id="ARBA00004496"/>
    </source>
</evidence>
<evidence type="ECO:0000256" key="4">
    <source>
        <dbReference type="ARBA" id="ARBA00004752"/>
    </source>
</evidence>
<comment type="cofactor">
    <cofactor evidence="1 17">
        <name>FAD</name>
        <dbReference type="ChEBI" id="CHEBI:57692"/>
    </cofactor>
</comment>
<reference evidence="20 21" key="1">
    <citation type="submission" date="2021-02" db="EMBL/GenBank/DDBJ databases">
        <title>Whole genome sequencing of Streptomyces actuosus VRA1.</title>
        <authorList>
            <person name="Sen G."/>
            <person name="Sen A."/>
        </authorList>
    </citation>
    <scope>NUCLEOTIDE SEQUENCE [LARGE SCALE GENOMIC DNA]</scope>
    <source>
        <strain evidence="20 21">VRA1</strain>
    </source>
</reference>
<evidence type="ECO:0000256" key="15">
    <source>
        <dbReference type="ARBA" id="ARBA00023316"/>
    </source>
</evidence>
<keyword evidence="12 17" id="KW-0573">Peptidoglycan synthesis</keyword>
<sequence>MGELLADHTTLRLGGPVHRLLTHTDPAAWPDVVRSASAEGTAPFVLGGGSNTLADDAGYPGTVIRMATRGAAIRPLGGDLVEVVVQAGEPLSALVAFAVDQGLSGIEYLGGIPGTTGAAPVQNTGAYGQQISDTLTHVVAFDWRLERIVELRAADCGFGYRASTFKSQLGRWTILALGLRLLRSASAAPVAYRHLAEAMGAPLGARPPLTQAAQAVITDREQRGLALPGSGPDARQAGSVFLNPVITPVQEAAVRRAGGPVHRDQSGGQRTSAGWLLEQCGYRPGSRIGPGVYCSDTRTLTLTTRDGATAASFTSALRQLATEVFEAYGIRLCPEPVRPGLTTGWLEVPAMPSHRAVAKPSSPNQPPAVGSRMW</sequence>
<dbReference type="EMBL" id="JAFFZS010000011">
    <property type="protein sequence ID" value="MBN0045642.1"/>
    <property type="molecule type" value="Genomic_DNA"/>
</dbReference>
<organism evidence="20 21">
    <name type="scientific">Streptomyces actuosus</name>
    <dbReference type="NCBI Taxonomy" id="1885"/>
    <lineage>
        <taxon>Bacteria</taxon>
        <taxon>Bacillati</taxon>
        <taxon>Actinomycetota</taxon>
        <taxon>Actinomycetes</taxon>
        <taxon>Kitasatosporales</taxon>
        <taxon>Streptomycetaceae</taxon>
        <taxon>Streptomyces</taxon>
    </lineage>
</organism>
<dbReference type="SUPFAM" id="SSF56194">
    <property type="entry name" value="Uridine diphospho-N-Acetylenolpyruvylglucosamine reductase, MurB, C-terminal domain"/>
    <property type="match status" value="1"/>
</dbReference>
<evidence type="ECO:0000256" key="14">
    <source>
        <dbReference type="ARBA" id="ARBA00023306"/>
    </source>
</evidence>
<feature type="domain" description="FAD-binding PCMH-type" evidence="19">
    <location>
        <begin position="13"/>
        <end position="184"/>
    </location>
</feature>
<evidence type="ECO:0000313" key="21">
    <source>
        <dbReference type="Proteomes" id="UP000788262"/>
    </source>
</evidence>
<evidence type="ECO:0000256" key="7">
    <source>
        <dbReference type="ARBA" id="ARBA00022618"/>
    </source>
</evidence>
<dbReference type="InterPro" id="IPR006094">
    <property type="entry name" value="Oxid_FAD_bind_N"/>
</dbReference>
<keyword evidence="11 17" id="KW-0133">Cell shape</keyword>
<keyword evidence="8 17" id="KW-0285">Flavoprotein</keyword>
<evidence type="ECO:0000256" key="10">
    <source>
        <dbReference type="ARBA" id="ARBA00022857"/>
    </source>
</evidence>
<dbReference type="NCBIfam" id="NF010478">
    <property type="entry name" value="PRK13903.1"/>
    <property type="match status" value="1"/>
</dbReference>
<evidence type="ECO:0000256" key="18">
    <source>
        <dbReference type="SAM" id="MobiDB-lite"/>
    </source>
</evidence>
<evidence type="ECO:0000256" key="1">
    <source>
        <dbReference type="ARBA" id="ARBA00001974"/>
    </source>
</evidence>
<evidence type="ECO:0000256" key="8">
    <source>
        <dbReference type="ARBA" id="ARBA00022630"/>
    </source>
</evidence>
<comment type="pathway">
    <text evidence="4 17">Cell wall biogenesis; peptidoglycan biosynthesis.</text>
</comment>
<keyword evidence="14 17" id="KW-0131">Cell cycle</keyword>
<dbReference type="InterPro" id="IPR016169">
    <property type="entry name" value="FAD-bd_PCMH_sub2"/>
</dbReference>
<dbReference type="EC" id="1.3.1.98" evidence="17"/>
<evidence type="ECO:0000256" key="2">
    <source>
        <dbReference type="ARBA" id="ARBA00003921"/>
    </source>
</evidence>
<keyword evidence="13 17" id="KW-0560">Oxidoreductase</keyword>
<comment type="similarity">
    <text evidence="5 17">Belongs to the MurB family.</text>
</comment>
<keyword evidence="9 17" id="KW-0274">FAD</keyword>
<evidence type="ECO:0000313" key="20">
    <source>
        <dbReference type="EMBL" id="MBN0045642.1"/>
    </source>
</evidence>
<dbReference type="Pfam" id="PF01565">
    <property type="entry name" value="FAD_binding_4"/>
    <property type="match status" value="1"/>
</dbReference>
<keyword evidence="7 17" id="KW-0132">Cell division</keyword>
<evidence type="ECO:0000256" key="17">
    <source>
        <dbReference type="HAMAP-Rule" id="MF_00037"/>
    </source>
</evidence>
<feature type="active site" description="Proton donor" evidence="17">
    <location>
        <position position="239"/>
    </location>
</feature>
<keyword evidence="15 17" id="KW-0961">Cell wall biogenesis/degradation</keyword>
<accession>A0ABS2VR91</accession>
<evidence type="ECO:0000256" key="9">
    <source>
        <dbReference type="ARBA" id="ARBA00022827"/>
    </source>
</evidence>
<name>A0ABS2VR91_STRAS</name>
<dbReference type="InterPro" id="IPR016166">
    <property type="entry name" value="FAD-bd_PCMH"/>
</dbReference>
<dbReference type="InterPro" id="IPR016167">
    <property type="entry name" value="FAD-bd_PCMH_sub1"/>
</dbReference>
<dbReference type="Gene3D" id="3.30.465.10">
    <property type="match status" value="1"/>
</dbReference>
<protein>
    <recommendedName>
        <fullName evidence="17">UDP-N-acetylenolpyruvoylglucosamine reductase</fullName>
        <ecNumber evidence="17">1.3.1.98</ecNumber>
    </recommendedName>
    <alternativeName>
        <fullName evidence="17">UDP-N-acetylmuramate dehydrogenase</fullName>
    </alternativeName>
</protein>
<feature type="active site" evidence="17">
    <location>
        <position position="161"/>
    </location>
</feature>
<dbReference type="Gene3D" id="3.30.43.10">
    <property type="entry name" value="Uridine Diphospho-n-acetylenolpyruvylglucosamine Reductase, domain 2"/>
    <property type="match status" value="1"/>
</dbReference>
<evidence type="ECO:0000256" key="5">
    <source>
        <dbReference type="ARBA" id="ARBA00010485"/>
    </source>
</evidence>
<dbReference type="HAMAP" id="MF_00037">
    <property type="entry name" value="MurB"/>
    <property type="match status" value="1"/>
</dbReference>
<dbReference type="Pfam" id="PF02873">
    <property type="entry name" value="MurB_C"/>
    <property type="match status" value="1"/>
</dbReference>
<dbReference type="InterPro" id="IPR036635">
    <property type="entry name" value="MurB_C_sf"/>
</dbReference>
<dbReference type="GO" id="GO:0008762">
    <property type="term" value="F:UDP-N-acetylmuramate dehydrogenase activity"/>
    <property type="evidence" value="ECO:0007669"/>
    <property type="project" value="UniProtKB-EC"/>
</dbReference>
<keyword evidence="6 17" id="KW-0963">Cytoplasm</keyword>
<comment type="catalytic activity">
    <reaction evidence="16 17">
        <text>UDP-N-acetyl-alpha-D-muramate + NADP(+) = UDP-N-acetyl-3-O-(1-carboxyvinyl)-alpha-D-glucosamine + NADPH + H(+)</text>
        <dbReference type="Rhea" id="RHEA:12248"/>
        <dbReference type="ChEBI" id="CHEBI:15378"/>
        <dbReference type="ChEBI" id="CHEBI:57783"/>
        <dbReference type="ChEBI" id="CHEBI:58349"/>
        <dbReference type="ChEBI" id="CHEBI:68483"/>
        <dbReference type="ChEBI" id="CHEBI:70757"/>
        <dbReference type="EC" id="1.3.1.98"/>
    </reaction>
</comment>
<dbReference type="InterPro" id="IPR003170">
    <property type="entry name" value="MurB"/>
</dbReference>
<comment type="function">
    <text evidence="2 17">Cell wall formation.</text>
</comment>
<proteinExistence type="inferred from homology"/>
<evidence type="ECO:0000256" key="13">
    <source>
        <dbReference type="ARBA" id="ARBA00023002"/>
    </source>
</evidence>
<dbReference type="SUPFAM" id="SSF56176">
    <property type="entry name" value="FAD-binding/transporter-associated domain-like"/>
    <property type="match status" value="1"/>
</dbReference>
<dbReference type="PANTHER" id="PTHR21071">
    <property type="entry name" value="UDP-N-ACETYLENOLPYRUVOYLGLUCOSAMINE REDUCTASE"/>
    <property type="match status" value="1"/>
</dbReference>
<dbReference type="PROSITE" id="PS51387">
    <property type="entry name" value="FAD_PCMH"/>
    <property type="match status" value="1"/>
</dbReference>
<comment type="caution">
    <text evidence="20">The sequence shown here is derived from an EMBL/GenBank/DDBJ whole genome shotgun (WGS) entry which is preliminary data.</text>
</comment>
<evidence type="ECO:0000256" key="16">
    <source>
        <dbReference type="ARBA" id="ARBA00048914"/>
    </source>
</evidence>
<evidence type="ECO:0000256" key="11">
    <source>
        <dbReference type="ARBA" id="ARBA00022960"/>
    </source>
</evidence>